<dbReference type="Proteomes" id="UP001515480">
    <property type="component" value="Unassembled WGS sequence"/>
</dbReference>
<gene>
    <name evidence="3" type="ORF">AB1Y20_007765</name>
</gene>
<feature type="compositionally biased region" description="Gly residues" evidence="1">
    <location>
        <begin position="246"/>
        <end position="265"/>
    </location>
</feature>
<feature type="region of interest" description="Disordered" evidence="1">
    <location>
        <begin position="104"/>
        <end position="291"/>
    </location>
</feature>
<name>A0AB34IVW4_PRYPA</name>
<reference evidence="3 4" key="1">
    <citation type="journal article" date="2024" name="Science">
        <title>Giant polyketide synthase enzymes in the biosynthesis of giant marine polyether toxins.</title>
        <authorList>
            <person name="Fallon T.R."/>
            <person name="Shende V.V."/>
            <person name="Wierzbicki I.H."/>
            <person name="Pendleton A.L."/>
            <person name="Watervoot N.F."/>
            <person name="Auber R.P."/>
            <person name="Gonzalez D.J."/>
            <person name="Wisecaver J.H."/>
            <person name="Moore B.S."/>
        </authorList>
    </citation>
    <scope>NUCLEOTIDE SEQUENCE [LARGE SCALE GENOMIC DNA]</scope>
    <source>
        <strain evidence="3 4">12B1</strain>
    </source>
</reference>
<evidence type="ECO:0000313" key="3">
    <source>
        <dbReference type="EMBL" id="KAL1506900.1"/>
    </source>
</evidence>
<evidence type="ECO:0000313" key="4">
    <source>
        <dbReference type="Proteomes" id="UP001515480"/>
    </source>
</evidence>
<dbReference type="Pfam" id="PF08585">
    <property type="entry name" value="RMI1_N_C"/>
    <property type="match status" value="1"/>
</dbReference>
<keyword evidence="4" id="KW-1185">Reference proteome</keyword>
<protein>
    <recommendedName>
        <fullName evidence="2">RecQ mediated genome instability protein 1 OB-fold domain-containing protein</fullName>
    </recommendedName>
</protein>
<dbReference type="InterPro" id="IPR042470">
    <property type="entry name" value="RMI1_N_C_sf"/>
</dbReference>
<dbReference type="EMBL" id="JBGBPQ010000018">
    <property type="protein sequence ID" value="KAL1506900.1"/>
    <property type="molecule type" value="Genomic_DNA"/>
</dbReference>
<organism evidence="3 4">
    <name type="scientific">Prymnesium parvum</name>
    <name type="common">Toxic golden alga</name>
    <dbReference type="NCBI Taxonomy" id="97485"/>
    <lineage>
        <taxon>Eukaryota</taxon>
        <taxon>Haptista</taxon>
        <taxon>Haptophyta</taxon>
        <taxon>Prymnesiophyceae</taxon>
        <taxon>Prymnesiales</taxon>
        <taxon>Prymnesiaceae</taxon>
        <taxon>Prymnesium</taxon>
    </lineage>
</organism>
<comment type="caution">
    <text evidence="3">The sequence shown here is derived from an EMBL/GenBank/DDBJ whole genome shotgun (WGS) entry which is preliminary data.</text>
</comment>
<proteinExistence type="predicted"/>
<dbReference type="Gene3D" id="2.40.50.770">
    <property type="entry name" value="RecQ-mediated genome instability protein Rmi1, C-terminal domain"/>
    <property type="match status" value="1"/>
</dbReference>
<accession>A0AB34IVW4</accession>
<feature type="compositionally biased region" description="Basic and acidic residues" evidence="1">
    <location>
        <begin position="207"/>
        <end position="220"/>
    </location>
</feature>
<dbReference type="AlphaFoldDB" id="A0AB34IVW4"/>
<feature type="compositionally biased region" description="Pro residues" evidence="1">
    <location>
        <begin position="166"/>
        <end position="180"/>
    </location>
</feature>
<evidence type="ECO:0000259" key="2">
    <source>
        <dbReference type="Pfam" id="PF08585"/>
    </source>
</evidence>
<evidence type="ECO:0000256" key="1">
    <source>
        <dbReference type="SAM" id="MobiDB-lite"/>
    </source>
</evidence>
<feature type="compositionally biased region" description="Pro residues" evidence="1">
    <location>
        <begin position="143"/>
        <end position="159"/>
    </location>
</feature>
<feature type="domain" description="RecQ mediated genome instability protein 1 OB-fold" evidence="2">
    <location>
        <begin position="44"/>
        <end position="103"/>
    </location>
</feature>
<feature type="compositionally biased region" description="Pro residues" evidence="1">
    <location>
        <begin position="189"/>
        <end position="199"/>
    </location>
</feature>
<sequence>MAAMASTRPSPTLPPPPQSVTRLDCCLELEVTAAVDVSSPRGASSSSRARILRMELSDGSRSFSAFEYRPLPAATGVGARLRLTRPQMCHGFLLLEPQTAELLSPSRGGGGNAPCGWASPLHIDPSAPPPRFSPLEPLHLDPSAPPPRFSPPEPPPPPAPEERQRPSPPHALPAAKPSPTPREGGVLPTPTPLTTPTPGQPRTSTLGKHDPPSTLGKHDPPSGVLVQGHKPRGQGVPTASTLTPGRGRGSAKGGGASCGAQGRGGAAKPAPTRPEGKSSSNSVNSGRAPPLDPELVEELCAAGLTIEEVYAQLGISAGE</sequence>
<dbReference type="InterPro" id="IPR013894">
    <property type="entry name" value="RMI1_OB"/>
</dbReference>